<dbReference type="HOGENOM" id="CLU_2050335_0_0_1"/>
<name>A0A0A0HVG5_PARBD</name>
<evidence type="ECO:0000313" key="1">
    <source>
        <dbReference type="EMBL" id="KGM92577.1"/>
    </source>
</evidence>
<dbReference type="InParanoid" id="A0A0A0HVG5"/>
<organism evidence="1 2">
    <name type="scientific">Paracoccidioides brasiliensis (strain Pb18)</name>
    <dbReference type="NCBI Taxonomy" id="502780"/>
    <lineage>
        <taxon>Eukaryota</taxon>
        <taxon>Fungi</taxon>
        <taxon>Dikarya</taxon>
        <taxon>Ascomycota</taxon>
        <taxon>Pezizomycotina</taxon>
        <taxon>Eurotiomycetes</taxon>
        <taxon>Eurotiomycetidae</taxon>
        <taxon>Onygenales</taxon>
        <taxon>Ajellomycetaceae</taxon>
        <taxon>Paracoccidioides</taxon>
    </lineage>
</organism>
<accession>A0A0A0HVG5</accession>
<dbReference type="eggNOG" id="ENOG502RQGV">
    <property type="taxonomic scope" value="Eukaryota"/>
</dbReference>
<reference evidence="1 2" key="1">
    <citation type="journal article" date="2011" name="PLoS Genet.">
        <title>Comparative genomic analysis of human fungal pathogens causing paracoccidioidomycosis.</title>
        <authorList>
            <person name="Desjardins C.A."/>
            <person name="Champion M.D."/>
            <person name="Holder J.W."/>
            <person name="Muszewska A."/>
            <person name="Goldberg J."/>
            <person name="Bailao A.M."/>
            <person name="Brigido M.M."/>
            <person name="Ferreira M.E."/>
            <person name="Garcia A.M."/>
            <person name="Grynberg M."/>
            <person name="Gujja S."/>
            <person name="Heiman D.I."/>
            <person name="Henn M.R."/>
            <person name="Kodira C.D."/>
            <person name="Leon-Narvaez H."/>
            <person name="Longo L.V."/>
            <person name="Ma L.J."/>
            <person name="Malavazi I."/>
            <person name="Matsuo A.L."/>
            <person name="Morais F.V."/>
            <person name="Pereira M."/>
            <person name="Rodriguez-Brito S."/>
            <person name="Sakthikumar S."/>
            <person name="Salem-Izacc S.M."/>
            <person name="Sykes S.M."/>
            <person name="Teixeira M.M."/>
            <person name="Vallejo M.C."/>
            <person name="Walter M.E."/>
            <person name="Yandava C."/>
            <person name="Young S."/>
            <person name="Zeng Q."/>
            <person name="Zucker J."/>
            <person name="Felipe M.S."/>
            <person name="Goldman G.H."/>
            <person name="Haas B.J."/>
            <person name="McEwen J.G."/>
            <person name="Nino-Vega G."/>
            <person name="Puccia R."/>
            <person name="San-Blas G."/>
            <person name="Soares C.M."/>
            <person name="Birren B.W."/>
            <person name="Cuomo C.A."/>
        </authorList>
    </citation>
    <scope>NUCLEOTIDE SEQUENCE [LARGE SCALE GENOMIC DNA]</scope>
    <source>
        <strain evidence="1 2">Pb18</strain>
    </source>
</reference>
<proteinExistence type="predicted"/>
<keyword evidence="2" id="KW-1185">Reference proteome</keyword>
<dbReference type="Proteomes" id="UP000001628">
    <property type="component" value="Unassembled WGS sequence"/>
</dbReference>
<sequence>MRAEESELGAGPSDQFCSRQPRVDIYFMLEALTARLGVVVVTTNELQWQLDGDATVLNDDYCCTVAKVWGRKTGDPPSRFRRGEDTLQGGKELLAVPVRLQFLSMELQGRSSRLQTTLEL</sequence>
<dbReference type="AlphaFoldDB" id="A0A0A0HVG5"/>
<gene>
    <name evidence="1" type="ORF">PADG_11408</name>
</gene>
<dbReference type="EMBL" id="KN275958">
    <property type="protein sequence ID" value="KGM92577.1"/>
    <property type="molecule type" value="Genomic_DNA"/>
</dbReference>
<protein>
    <submittedName>
        <fullName evidence="1">Uncharacterized protein</fullName>
    </submittedName>
</protein>
<dbReference type="KEGG" id="pbn:PADG_11408"/>
<dbReference type="RefSeq" id="XP_010757957.1">
    <property type="nucleotide sequence ID" value="XM_010759655.1"/>
</dbReference>
<evidence type="ECO:0000313" key="2">
    <source>
        <dbReference type="Proteomes" id="UP000001628"/>
    </source>
</evidence>
<dbReference type="VEuPathDB" id="FungiDB:PADG_11408"/>
<dbReference type="GeneID" id="22587305"/>